<dbReference type="InterPro" id="IPR027304">
    <property type="entry name" value="Trigger_fact/SurA_dom_sf"/>
</dbReference>
<proteinExistence type="predicted"/>
<dbReference type="RefSeq" id="WP_013653136.1">
    <property type="nucleotide sequence ID" value="NC_015259.1"/>
</dbReference>
<protein>
    <submittedName>
        <fullName evidence="4">SurA N-terminal domain family protein</fullName>
    </submittedName>
</protein>
<organism evidence="4 5">
    <name type="scientific">Polymorphum gilvum (strain LMG 25793 / CGMCC 1.9160 / SL003B-26A1)</name>
    <dbReference type="NCBI Taxonomy" id="991905"/>
    <lineage>
        <taxon>Bacteria</taxon>
        <taxon>Pseudomonadati</taxon>
        <taxon>Pseudomonadota</taxon>
        <taxon>Alphaproteobacteria</taxon>
        <taxon>Rhodobacterales</taxon>
        <taxon>Paracoccaceae</taxon>
        <taxon>Polymorphum</taxon>
    </lineage>
</organism>
<dbReference type="PATRIC" id="fig|991905.3.peg.2457"/>
<dbReference type="eggNOG" id="COG0760">
    <property type="taxonomic scope" value="Bacteria"/>
</dbReference>
<dbReference type="SUPFAM" id="SSF109998">
    <property type="entry name" value="Triger factor/SurA peptide-binding domain-like"/>
    <property type="match status" value="1"/>
</dbReference>
<feature type="domain" description="SurA N-terminal" evidence="3">
    <location>
        <begin position="29"/>
        <end position="135"/>
    </location>
</feature>
<dbReference type="SUPFAM" id="SSF54534">
    <property type="entry name" value="FKBP-like"/>
    <property type="match status" value="1"/>
</dbReference>
<accession>F2J1M0</accession>
<evidence type="ECO:0000313" key="4">
    <source>
        <dbReference type="EMBL" id="ADZ70821.1"/>
    </source>
</evidence>
<dbReference type="Pfam" id="PF09312">
    <property type="entry name" value="SurA_N"/>
    <property type="match status" value="1"/>
</dbReference>
<gene>
    <name evidence="4" type="ordered locus">SL003B_2396</name>
</gene>
<dbReference type="Proteomes" id="UP000008130">
    <property type="component" value="Chromosome"/>
</dbReference>
<dbReference type="InterPro" id="IPR050280">
    <property type="entry name" value="OMP_Chaperone_SurA"/>
</dbReference>
<keyword evidence="1" id="KW-0732">Signal</keyword>
<dbReference type="HOGENOM" id="CLU_049723_0_0_5"/>
<keyword evidence="5" id="KW-1185">Reference proteome</keyword>
<evidence type="ECO:0000256" key="1">
    <source>
        <dbReference type="ARBA" id="ARBA00022729"/>
    </source>
</evidence>
<evidence type="ECO:0000256" key="2">
    <source>
        <dbReference type="ARBA" id="ARBA00023110"/>
    </source>
</evidence>
<dbReference type="EMBL" id="CP002568">
    <property type="protein sequence ID" value="ADZ70821.1"/>
    <property type="molecule type" value="Genomic_DNA"/>
</dbReference>
<dbReference type="KEGG" id="pgv:SL003B_2396"/>
<dbReference type="STRING" id="991905.SL003B_2396"/>
<dbReference type="AlphaFoldDB" id="F2J1M0"/>
<sequence>MMRQPIQILFLSLLLLAGLGAGAMAQTSIKVVVNEQAITSYDIAQRARLITLTQRKSGETARRMAQEELVDDVLKLKEAQRIGISVSKGDVDDAFASIAQRVKMSPANLAAALRQSGVDPDTLRARLRAEVAWSRAVGQRFRAQVKVSDSDVIAALQKSEDKNKNLSIEFELRQVIFVVPQKASSGLKAQRKREADQFRKEFTSCETGAAQARTLNEVVVRAIGHRLETELPPALRDTIVKTEVGRLTPPEQTSRGLEMIAVCGKREIQSDIAARTAIEDELRQKEGEQMSRRYLQELRRRATIEYR</sequence>
<keyword evidence="2" id="KW-0697">Rotamase</keyword>
<name>F2J1M0_POLGS</name>
<dbReference type="PANTHER" id="PTHR47637:SF1">
    <property type="entry name" value="CHAPERONE SURA"/>
    <property type="match status" value="1"/>
</dbReference>
<dbReference type="PANTHER" id="PTHR47637">
    <property type="entry name" value="CHAPERONE SURA"/>
    <property type="match status" value="1"/>
</dbReference>
<dbReference type="GO" id="GO:0003755">
    <property type="term" value="F:peptidyl-prolyl cis-trans isomerase activity"/>
    <property type="evidence" value="ECO:0007669"/>
    <property type="project" value="UniProtKB-KW"/>
</dbReference>
<dbReference type="Gene3D" id="1.10.4030.10">
    <property type="entry name" value="Porin chaperone SurA, peptide-binding domain"/>
    <property type="match status" value="1"/>
</dbReference>
<evidence type="ECO:0000259" key="3">
    <source>
        <dbReference type="Pfam" id="PF09312"/>
    </source>
</evidence>
<keyword evidence="2" id="KW-0413">Isomerase</keyword>
<evidence type="ECO:0000313" key="5">
    <source>
        <dbReference type="Proteomes" id="UP000008130"/>
    </source>
</evidence>
<reference evidence="4 5" key="1">
    <citation type="journal article" date="2011" name="J. Bacteriol.">
        <title>Complete genome sequence of Polymorphum gilvum SL003B-26A1T, a crude oil-degrading bacterium from oil-polluted saline soil.</title>
        <authorList>
            <person name="Li S.G."/>
            <person name="Tang Y.Q."/>
            <person name="Nie Y."/>
            <person name="Cai M."/>
            <person name="Wu X.L."/>
        </authorList>
    </citation>
    <scope>NUCLEOTIDE SEQUENCE [LARGE SCALE GENOMIC DNA]</scope>
    <source>
        <strain evidence="5">LMG 25793 / CGMCC 1.9160 / SL003B-26A1</strain>
    </source>
</reference>
<dbReference type="InterPro" id="IPR015391">
    <property type="entry name" value="SurA_N"/>
</dbReference>